<evidence type="ECO:0008006" key="3">
    <source>
        <dbReference type="Google" id="ProtNLM"/>
    </source>
</evidence>
<dbReference type="Gene3D" id="1.20.58.340">
    <property type="entry name" value="Magnesium transport protein CorA, transmembrane region"/>
    <property type="match status" value="1"/>
</dbReference>
<reference evidence="1" key="1">
    <citation type="journal article" date="2020" name="Stud. Mycol.">
        <title>101 Dothideomycetes genomes: a test case for predicting lifestyles and emergence of pathogens.</title>
        <authorList>
            <person name="Haridas S."/>
            <person name="Albert R."/>
            <person name="Binder M."/>
            <person name="Bloem J."/>
            <person name="Labutti K."/>
            <person name="Salamov A."/>
            <person name="Andreopoulos B."/>
            <person name="Baker S."/>
            <person name="Barry K."/>
            <person name="Bills G."/>
            <person name="Bluhm B."/>
            <person name="Cannon C."/>
            <person name="Castanera R."/>
            <person name="Culley D."/>
            <person name="Daum C."/>
            <person name="Ezra D."/>
            <person name="Gonzalez J."/>
            <person name="Henrissat B."/>
            <person name="Kuo A."/>
            <person name="Liang C."/>
            <person name="Lipzen A."/>
            <person name="Lutzoni F."/>
            <person name="Magnuson J."/>
            <person name="Mondo S."/>
            <person name="Nolan M."/>
            <person name="Ohm R."/>
            <person name="Pangilinan J."/>
            <person name="Park H.-J."/>
            <person name="Ramirez L."/>
            <person name="Alfaro M."/>
            <person name="Sun H."/>
            <person name="Tritt A."/>
            <person name="Yoshinaga Y."/>
            <person name="Zwiers L.-H."/>
            <person name="Turgeon B."/>
            <person name="Goodwin S."/>
            <person name="Spatafora J."/>
            <person name="Crous P."/>
            <person name="Grigoriev I."/>
        </authorList>
    </citation>
    <scope>NUCLEOTIDE SEQUENCE</scope>
    <source>
        <strain evidence="1">CBS 675.92</strain>
    </source>
</reference>
<sequence>YSLHVPLIEAVIELQDSSVWSIRDIIRSIEKASLTELEKAFNFLMLHEMARHAIHSFETLSVSVETLEAMQQQAINLPTKNKRGSGELMEASYQVRVHMESQIRMLRNLFLRSQSNKERLQNEIALVGVNMTIAVVTLAFLPPTSLSAIFSMSFFNYTPGQDGAKAEWLVSEEFWVYWACAIPL</sequence>
<feature type="non-terminal residue" evidence="1">
    <location>
        <position position="1"/>
    </location>
</feature>
<proteinExistence type="predicted"/>
<protein>
    <recommendedName>
        <fullName evidence="3">Cora-domain-containing protein</fullName>
    </recommendedName>
</protein>
<dbReference type="AlphaFoldDB" id="A0A6A5UF19"/>
<accession>A0A6A5UF19</accession>
<organism evidence="1 2">
    <name type="scientific">Byssothecium circinans</name>
    <dbReference type="NCBI Taxonomy" id="147558"/>
    <lineage>
        <taxon>Eukaryota</taxon>
        <taxon>Fungi</taxon>
        <taxon>Dikarya</taxon>
        <taxon>Ascomycota</taxon>
        <taxon>Pezizomycotina</taxon>
        <taxon>Dothideomycetes</taxon>
        <taxon>Pleosporomycetidae</taxon>
        <taxon>Pleosporales</taxon>
        <taxon>Massarineae</taxon>
        <taxon>Massarinaceae</taxon>
        <taxon>Byssothecium</taxon>
    </lineage>
</organism>
<dbReference type="EMBL" id="ML976977">
    <property type="protein sequence ID" value="KAF1963803.1"/>
    <property type="molecule type" value="Genomic_DNA"/>
</dbReference>
<name>A0A6A5UF19_9PLEO</name>
<evidence type="ECO:0000313" key="1">
    <source>
        <dbReference type="EMBL" id="KAF1963803.1"/>
    </source>
</evidence>
<feature type="non-terminal residue" evidence="1">
    <location>
        <position position="184"/>
    </location>
</feature>
<gene>
    <name evidence="1" type="ORF">CC80DRAFT_358848</name>
</gene>
<dbReference type="OrthoDB" id="2830640at2759"/>
<evidence type="ECO:0000313" key="2">
    <source>
        <dbReference type="Proteomes" id="UP000800035"/>
    </source>
</evidence>
<keyword evidence="2" id="KW-1185">Reference proteome</keyword>
<dbReference type="Proteomes" id="UP000800035">
    <property type="component" value="Unassembled WGS sequence"/>
</dbReference>